<evidence type="ECO:0000313" key="3">
    <source>
        <dbReference type="Proteomes" id="UP000216035"/>
    </source>
</evidence>
<dbReference type="InterPro" id="IPR050902">
    <property type="entry name" value="ABC_Transporter_SBP"/>
</dbReference>
<keyword evidence="3" id="KW-1185">Reference proteome</keyword>
<evidence type="ECO:0000313" key="2">
    <source>
        <dbReference type="EMBL" id="OYQ40580.1"/>
    </source>
</evidence>
<organism evidence="2 3">
    <name type="scientific">Flavobacterium aurantiibacter</name>
    <dbReference type="NCBI Taxonomy" id="2023067"/>
    <lineage>
        <taxon>Bacteria</taxon>
        <taxon>Pseudomonadati</taxon>
        <taxon>Bacteroidota</taxon>
        <taxon>Flavobacteriia</taxon>
        <taxon>Flavobacteriales</taxon>
        <taxon>Flavobacteriaceae</taxon>
        <taxon>Flavobacterium</taxon>
    </lineage>
</organism>
<dbReference type="InterPro" id="IPR002491">
    <property type="entry name" value="ABC_transptr_periplasmic_BD"/>
</dbReference>
<dbReference type="Pfam" id="PF01497">
    <property type="entry name" value="Peripla_BP_2"/>
    <property type="match status" value="1"/>
</dbReference>
<name>A0A255ZIY8_9FLAO</name>
<dbReference type="RefSeq" id="WP_094487335.1">
    <property type="nucleotide sequence ID" value="NZ_NOXX01000222.1"/>
</dbReference>
<evidence type="ECO:0000259" key="1">
    <source>
        <dbReference type="PROSITE" id="PS50983"/>
    </source>
</evidence>
<sequence length="380" mass="42941">MNARMLRLKIIVIYLFLAIAFQCKEAPKSKKESGINKITEARGFSLYNYSDFKILSVQDYFPGATQQFKYVLAKNRSQVPDSLRNLPFIRIPVTKIALSSTTHIPSLVLLGVESRLVAFPNTSYISSPNIRKRIDDGAVIDLGSNQEIDLEKLAVSKAELYVGYQIDQSRNLNETLKSINIPILLNADWNEQTALGKAEYIKFFGALYDKDAEAEKIYTQIKSKYLQLKEKVALEKNKPTVMAGALLEDSWYAPQGNSWGAQFIKDAGASYIYANTTGTGSLKYDLEKVYRDCKAADYWIGPAQFETRQQLLEADSRYGKFAAFQNKKIYSYSSKKGATGGVLFYELASNRPDLVLEDLVSIFHPHLHPNHKPYFFTPVL</sequence>
<feature type="domain" description="Fe/B12 periplasmic-binding" evidence="1">
    <location>
        <begin position="95"/>
        <end position="367"/>
    </location>
</feature>
<proteinExistence type="predicted"/>
<gene>
    <name evidence="2" type="ORF">CHX27_13755</name>
</gene>
<dbReference type="OrthoDB" id="9812528at2"/>
<dbReference type="Proteomes" id="UP000216035">
    <property type="component" value="Unassembled WGS sequence"/>
</dbReference>
<accession>A0A255ZIY8</accession>
<dbReference type="SUPFAM" id="SSF53807">
    <property type="entry name" value="Helical backbone' metal receptor"/>
    <property type="match status" value="1"/>
</dbReference>
<dbReference type="GO" id="GO:0071281">
    <property type="term" value="P:cellular response to iron ion"/>
    <property type="evidence" value="ECO:0007669"/>
    <property type="project" value="TreeGrafter"/>
</dbReference>
<dbReference type="PANTHER" id="PTHR30535">
    <property type="entry name" value="VITAMIN B12-BINDING PROTEIN"/>
    <property type="match status" value="1"/>
</dbReference>
<protein>
    <recommendedName>
        <fullName evidence="1">Fe/B12 periplasmic-binding domain-containing protein</fullName>
    </recommendedName>
</protein>
<dbReference type="AlphaFoldDB" id="A0A255ZIY8"/>
<dbReference type="PROSITE" id="PS50983">
    <property type="entry name" value="FE_B12_PBP"/>
    <property type="match status" value="1"/>
</dbReference>
<comment type="caution">
    <text evidence="2">The sequence shown here is derived from an EMBL/GenBank/DDBJ whole genome shotgun (WGS) entry which is preliminary data.</text>
</comment>
<dbReference type="EMBL" id="NOXX01000222">
    <property type="protein sequence ID" value="OYQ40580.1"/>
    <property type="molecule type" value="Genomic_DNA"/>
</dbReference>
<dbReference type="PANTHER" id="PTHR30535:SF34">
    <property type="entry name" value="MOLYBDATE-BINDING PROTEIN MOLA"/>
    <property type="match status" value="1"/>
</dbReference>
<reference evidence="2 3" key="1">
    <citation type="submission" date="2017-07" db="EMBL/GenBank/DDBJ databases">
        <title>Flavobacterium cyanobacteriorum sp. nov., isolated from cyanobacterial aggregates in a eutrophic lake.</title>
        <authorList>
            <person name="Cai H."/>
        </authorList>
    </citation>
    <scope>NUCLEOTIDE SEQUENCE [LARGE SCALE GENOMIC DNA]</scope>
    <source>
        <strain evidence="2 3">TH167</strain>
    </source>
</reference>
<dbReference type="Gene3D" id="3.40.50.1980">
    <property type="entry name" value="Nitrogenase molybdenum iron protein domain"/>
    <property type="match status" value="2"/>
</dbReference>